<feature type="signal peptide" evidence="1">
    <location>
        <begin position="1"/>
        <end position="17"/>
    </location>
</feature>
<proteinExistence type="predicted"/>
<gene>
    <name evidence="2" type="ORF">CEW89_03910</name>
</gene>
<organism evidence="2 3">
    <name type="scientific">Celeribacter ethanolicus</name>
    <dbReference type="NCBI Taxonomy" id="1758178"/>
    <lineage>
        <taxon>Bacteria</taxon>
        <taxon>Pseudomonadati</taxon>
        <taxon>Pseudomonadota</taxon>
        <taxon>Alphaproteobacteria</taxon>
        <taxon>Rhodobacterales</taxon>
        <taxon>Roseobacteraceae</taxon>
        <taxon>Celeribacter</taxon>
    </lineage>
</organism>
<feature type="chain" id="PRO_5012154693" description="Ribosome association toxin RatA" evidence="1">
    <location>
        <begin position="18"/>
        <end position="176"/>
    </location>
</feature>
<evidence type="ECO:0000256" key="1">
    <source>
        <dbReference type="SAM" id="SignalP"/>
    </source>
</evidence>
<evidence type="ECO:0000313" key="3">
    <source>
        <dbReference type="Proteomes" id="UP000217935"/>
    </source>
</evidence>
<dbReference type="AlphaFoldDB" id="A0A291G9G3"/>
<dbReference type="RefSeq" id="WP_096804968.1">
    <property type="nucleotide sequence ID" value="NZ_CP022196.1"/>
</dbReference>
<reference evidence="2 3" key="1">
    <citation type="submission" date="2017-06" db="EMBL/GenBank/DDBJ databases">
        <title>Celeribacter sp. TSPH2 complete genome sequence.</title>
        <authorList>
            <person name="Woo J.-H."/>
            <person name="Kim H.-S."/>
        </authorList>
    </citation>
    <scope>NUCLEOTIDE SEQUENCE [LARGE SCALE GENOMIC DNA]</scope>
    <source>
        <strain evidence="2 3">TSPH2</strain>
    </source>
</reference>
<dbReference type="Proteomes" id="UP000217935">
    <property type="component" value="Chromosome"/>
</dbReference>
<dbReference type="EMBL" id="CP022196">
    <property type="protein sequence ID" value="ATG46778.1"/>
    <property type="molecule type" value="Genomic_DNA"/>
</dbReference>
<keyword evidence="1" id="KW-0732">Signal</keyword>
<name>A0A291G9G3_9RHOB</name>
<evidence type="ECO:0000313" key="2">
    <source>
        <dbReference type="EMBL" id="ATG46778.1"/>
    </source>
</evidence>
<sequence>MKRTVLFALLTSASVTAGPLLAEPLDISSVEVEANLEAVDANALDRWPAIAEDLTLAITAGLNDRMEEGGDYDVRVDVTEISNLGATYLSDDGEFNQLEGWVYVDGPGSEEPLKKFHVMLKAEELEGFKPVNVAIVPPDRAAFYDALVMAFADQVVTDVSELQTEWLVPDQADDKS</sequence>
<evidence type="ECO:0008006" key="4">
    <source>
        <dbReference type="Google" id="ProtNLM"/>
    </source>
</evidence>
<keyword evidence="3" id="KW-1185">Reference proteome</keyword>
<dbReference type="KEGG" id="ceh:CEW89_03910"/>
<dbReference type="OrthoDB" id="7864938at2"/>
<accession>A0A291G9G3</accession>
<protein>
    <recommendedName>
        <fullName evidence="4">Ribosome association toxin RatA</fullName>
    </recommendedName>
</protein>